<dbReference type="Gene3D" id="2.60.120.200">
    <property type="match status" value="1"/>
</dbReference>
<keyword evidence="3" id="KW-1185">Reference proteome</keyword>
<accession>A0A5C5ZEM1</accession>
<comment type="similarity">
    <text evidence="1">Belongs to the TolB family.</text>
</comment>
<protein>
    <submittedName>
        <fullName evidence="2">Translocation protein TolB</fullName>
    </submittedName>
</protein>
<dbReference type="Gene3D" id="2.120.10.30">
    <property type="entry name" value="TolB, C-terminal domain"/>
    <property type="match status" value="1"/>
</dbReference>
<dbReference type="PANTHER" id="PTHR36842:SF1">
    <property type="entry name" value="PROTEIN TOLB"/>
    <property type="match status" value="1"/>
</dbReference>
<comment type="caution">
    <text evidence="2">The sequence shown here is derived from an EMBL/GenBank/DDBJ whole genome shotgun (WGS) entry which is preliminary data.</text>
</comment>
<dbReference type="Proteomes" id="UP000315010">
    <property type="component" value="Unassembled WGS sequence"/>
</dbReference>
<dbReference type="PANTHER" id="PTHR36842">
    <property type="entry name" value="PROTEIN TOLB HOMOLOG"/>
    <property type="match status" value="1"/>
</dbReference>
<proteinExistence type="inferred from homology"/>
<gene>
    <name evidence="2" type="ORF">CA13_64750</name>
</gene>
<name>A0A5C5ZEM1_9BACT</name>
<organism evidence="2 3">
    <name type="scientific">Novipirellula herctigrandis</name>
    <dbReference type="NCBI Taxonomy" id="2527986"/>
    <lineage>
        <taxon>Bacteria</taxon>
        <taxon>Pseudomonadati</taxon>
        <taxon>Planctomycetota</taxon>
        <taxon>Planctomycetia</taxon>
        <taxon>Pirellulales</taxon>
        <taxon>Pirellulaceae</taxon>
        <taxon>Novipirellula</taxon>
    </lineage>
</organism>
<evidence type="ECO:0000313" key="2">
    <source>
        <dbReference type="EMBL" id="TWT84993.1"/>
    </source>
</evidence>
<sequence>MTKDSGPIMNVTSSTSARERLVTGLARTVLLVAFLVAFLAAVTNAAEHQALPMGEFVSHIDVGNPAQKGSVVYDSQTQSYTVSGAGTNIWFDKDEFHFVYRQMKGDFILRTRADFIGQGTDPHRKLGWMVRSTLDTDSPHINAVVHGDGLTSLQLRRSTGAMTEEIRSELTASDVIQLERRGDRYTMSVARFGQLFEVSRCDEIKLGDEVLVGLFVCSHNPDVIETATFNNVRITVPAAEHFAPYRDYIGSRLETLDVDSGDRRVLFRTTDAIEAPNWMPNSDTLIYNSGGKLFQFSLSERKPLLLNIGTAERCNNDHVLSFDGQRLGISYHAADAGGDSVISTLPSTGGEPERVTMKSPSYLHGWSPDGKHLTFTGQRNDQFDIYRIPVDGGEEVRLTTAEGLDDGSEYSPDGQYIYFNSSRTGTMQIWRMKPDGTQQVQITHDELNDWFPHLSPDGKRMVFLSFSKDIPSEEHPFYKTVYLRSMPIGGGEPHVVAYVYGGQGTNNVPSWSADSQHLAFVSHTD</sequence>
<dbReference type="InterPro" id="IPR011659">
    <property type="entry name" value="WD40"/>
</dbReference>
<dbReference type="RefSeq" id="WP_419195020.1">
    <property type="nucleotide sequence ID" value="NZ_SJPJ01000001.1"/>
</dbReference>
<dbReference type="AlphaFoldDB" id="A0A5C5ZEM1"/>
<evidence type="ECO:0000256" key="1">
    <source>
        <dbReference type="ARBA" id="ARBA00009820"/>
    </source>
</evidence>
<dbReference type="SUPFAM" id="SSF82171">
    <property type="entry name" value="DPP6 N-terminal domain-like"/>
    <property type="match status" value="1"/>
</dbReference>
<dbReference type="InterPro" id="IPR011042">
    <property type="entry name" value="6-blade_b-propeller_TolB-like"/>
</dbReference>
<dbReference type="Pfam" id="PF07676">
    <property type="entry name" value="PD40"/>
    <property type="match status" value="3"/>
</dbReference>
<evidence type="ECO:0000313" key="3">
    <source>
        <dbReference type="Proteomes" id="UP000315010"/>
    </source>
</evidence>
<dbReference type="EMBL" id="SJPJ01000001">
    <property type="protein sequence ID" value="TWT84993.1"/>
    <property type="molecule type" value="Genomic_DNA"/>
</dbReference>
<reference evidence="2 3" key="1">
    <citation type="submission" date="2019-02" db="EMBL/GenBank/DDBJ databases">
        <title>Deep-cultivation of Planctomycetes and their phenomic and genomic characterization uncovers novel biology.</title>
        <authorList>
            <person name="Wiegand S."/>
            <person name="Jogler M."/>
            <person name="Boedeker C."/>
            <person name="Pinto D."/>
            <person name="Vollmers J."/>
            <person name="Rivas-Marin E."/>
            <person name="Kohn T."/>
            <person name="Peeters S.H."/>
            <person name="Heuer A."/>
            <person name="Rast P."/>
            <person name="Oberbeckmann S."/>
            <person name="Bunk B."/>
            <person name="Jeske O."/>
            <person name="Meyerdierks A."/>
            <person name="Storesund J.E."/>
            <person name="Kallscheuer N."/>
            <person name="Luecker S."/>
            <person name="Lage O.M."/>
            <person name="Pohl T."/>
            <person name="Merkel B.J."/>
            <person name="Hornburger P."/>
            <person name="Mueller R.-W."/>
            <person name="Bruemmer F."/>
            <person name="Labrenz M."/>
            <person name="Spormann A.M."/>
            <person name="Op Den Camp H."/>
            <person name="Overmann J."/>
            <person name="Amann R."/>
            <person name="Jetten M.S.M."/>
            <person name="Mascher T."/>
            <person name="Medema M.H."/>
            <person name="Devos D.P."/>
            <person name="Kaster A.-K."/>
            <person name="Ovreas L."/>
            <person name="Rohde M."/>
            <person name="Galperin M.Y."/>
            <person name="Jogler C."/>
        </authorList>
    </citation>
    <scope>NUCLEOTIDE SEQUENCE [LARGE SCALE GENOMIC DNA]</scope>
    <source>
        <strain evidence="2 3">CA13</strain>
    </source>
</reference>